<evidence type="ECO:0000313" key="3">
    <source>
        <dbReference type="EMBL" id="CAI5711378.1"/>
    </source>
</evidence>
<dbReference type="InterPro" id="IPR013149">
    <property type="entry name" value="ADH-like_C"/>
</dbReference>
<evidence type="ECO:0000313" key="4">
    <source>
        <dbReference type="Proteomes" id="UP001162031"/>
    </source>
</evidence>
<dbReference type="Pfam" id="PF08240">
    <property type="entry name" value="ADH_N"/>
    <property type="match status" value="1"/>
</dbReference>
<dbReference type="FunFam" id="3.40.50.720:FF:000121">
    <property type="entry name" value="Prostaglandin reductase 2"/>
    <property type="match status" value="1"/>
</dbReference>
<dbReference type="EMBL" id="CANTFL010000080">
    <property type="protein sequence ID" value="CAI5711378.1"/>
    <property type="molecule type" value="Genomic_DNA"/>
</dbReference>
<dbReference type="SUPFAM" id="SSF51735">
    <property type="entry name" value="NAD(P)-binding Rossmann-fold domains"/>
    <property type="match status" value="1"/>
</dbReference>
<dbReference type="InterPro" id="IPR020843">
    <property type="entry name" value="ER"/>
</dbReference>
<evidence type="ECO:0000256" key="1">
    <source>
        <dbReference type="ARBA" id="ARBA00023002"/>
    </source>
</evidence>
<dbReference type="PANTHER" id="PTHR43677">
    <property type="entry name" value="SHORT-CHAIN DEHYDROGENASE/REDUCTASE"/>
    <property type="match status" value="1"/>
</dbReference>
<evidence type="ECO:0000259" key="2">
    <source>
        <dbReference type="SMART" id="SM00829"/>
    </source>
</evidence>
<dbReference type="InterPro" id="IPR051397">
    <property type="entry name" value="Zn-ADH-like_protein"/>
</dbReference>
<dbReference type="CDD" id="cd08250">
    <property type="entry name" value="Mgc45594_like"/>
    <property type="match status" value="1"/>
</dbReference>
<dbReference type="AlphaFoldDB" id="A0AAV0T2P2"/>
<name>A0AAV0T2P2_HYABA</name>
<proteinExistence type="predicted"/>
<dbReference type="Gene3D" id="3.40.50.720">
    <property type="entry name" value="NAD(P)-binding Rossmann-like Domain"/>
    <property type="match status" value="1"/>
</dbReference>
<keyword evidence="4" id="KW-1185">Reference proteome</keyword>
<keyword evidence="1" id="KW-0560">Oxidoreductase</keyword>
<gene>
    <name evidence="3" type="ORF">HBR001_LOCUS650</name>
</gene>
<dbReference type="GO" id="GO:0005739">
    <property type="term" value="C:mitochondrion"/>
    <property type="evidence" value="ECO:0007669"/>
    <property type="project" value="TreeGrafter"/>
</dbReference>
<organism evidence="3 4">
    <name type="scientific">Hyaloperonospora brassicae</name>
    <name type="common">Brassica downy mildew</name>
    <name type="synonym">Peronospora brassicae</name>
    <dbReference type="NCBI Taxonomy" id="162125"/>
    <lineage>
        <taxon>Eukaryota</taxon>
        <taxon>Sar</taxon>
        <taxon>Stramenopiles</taxon>
        <taxon>Oomycota</taxon>
        <taxon>Peronosporomycetes</taxon>
        <taxon>Peronosporales</taxon>
        <taxon>Peronosporaceae</taxon>
        <taxon>Hyaloperonospora</taxon>
    </lineage>
</organism>
<reference evidence="3" key="1">
    <citation type="submission" date="2022-12" db="EMBL/GenBank/DDBJ databases">
        <authorList>
            <person name="Webb A."/>
        </authorList>
    </citation>
    <scope>NUCLEOTIDE SEQUENCE</scope>
    <source>
        <strain evidence="3">Hp1</strain>
    </source>
</reference>
<dbReference type="Proteomes" id="UP001162031">
    <property type="component" value="Unassembled WGS sequence"/>
</dbReference>
<dbReference type="SMART" id="SM00829">
    <property type="entry name" value="PKS_ER"/>
    <property type="match status" value="1"/>
</dbReference>
<accession>A0AAV0T2P2</accession>
<sequence length="343" mass="36544">MVQSRKIVCTKLSTDFRACTAIVAFQVPALKPSDVLVQVKYCGINASDINYTNGAYFLSGVEPPFACGFEALGTVLDVGPGVKKLQKDDAVVFASAGAFAEHLVTQESRLIKVPAAVPEVLPTVLCGLTASIALDHVGGMTHGETVMVTAAAGATGQVAVQLAKLAGNHVIGTCSSPEKVAYLRSIGCDRPINYREEKVHDVLQKEYPRGVDLVFESVGGEMFETCVDNIARKGRIIVVGAIAGYQDSSTWKHKASETTMPLPSKLLTKAASVRGFLYTDYSSEAPAHTKKLTTLAQRGVLTAGVDPSKFYGLEGIPDAIDYMYERKNIGKIVVNLTKGSAKL</sequence>
<dbReference type="InterPro" id="IPR013154">
    <property type="entry name" value="ADH-like_N"/>
</dbReference>
<dbReference type="InterPro" id="IPR036291">
    <property type="entry name" value="NAD(P)-bd_dom_sf"/>
</dbReference>
<protein>
    <recommendedName>
        <fullName evidence="2">Enoyl reductase (ER) domain-containing protein</fullName>
    </recommendedName>
</protein>
<dbReference type="Pfam" id="PF00107">
    <property type="entry name" value="ADH_zinc_N"/>
    <property type="match status" value="1"/>
</dbReference>
<comment type="caution">
    <text evidence="3">The sequence shown here is derived from an EMBL/GenBank/DDBJ whole genome shotgun (WGS) entry which is preliminary data.</text>
</comment>
<dbReference type="InterPro" id="IPR011032">
    <property type="entry name" value="GroES-like_sf"/>
</dbReference>
<dbReference type="Gene3D" id="3.90.180.10">
    <property type="entry name" value="Medium-chain alcohol dehydrogenases, catalytic domain"/>
    <property type="match status" value="1"/>
</dbReference>
<dbReference type="PANTHER" id="PTHR43677:SF3">
    <property type="entry name" value="PROSTAGLANDIN REDUCTASE 3"/>
    <property type="match status" value="1"/>
</dbReference>
<feature type="domain" description="Enoyl reductase (ER)" evidence="2">
    <location>
        <begin position="13"/>
        <end position="334"/>
    </location>
</feature>
<dbReference type="GO" id="GO:0016491">
    <property type="term" value="F:oxidoreductase activity"/>
    <property type="evidence" value="ECO:0007669"/>
    <property type="project" value="UniProtKB-KW"/>
</dbReference>
<dbReference type="SUPFAM" id="SSF50129">
    <property type="entry name" value="GroES-like"/>
    <property type="match status" value="1"/>
</dbReference>